<reference evidence="3 4" key="1">
    <citation type="journal article" date="2018" name="PLoS ONE">
        <title>The draft genome of Kipferlia bialata reveals reductive genome evolution in fornicate parasites.</title>
        <authorList>
            <person name="Tanifuji G."/>
            <person name="Takabayashi S."/>
            <person name="Kume K."/>
            <person name="Takagi M."/>
            <person name="Nakayama T."/>
            <person name="Kamikawa R."/>
            <person name="Inagaki Y."/>
            <person name="Hashimoto T."/>
        </authorList>
    </citation>
    <scope>NUCLEOTIDE SEQUENCE [LARGE SCALE GENOMIC DNA]</scope>
    <source>
        <strain evidence="3">NY0173</strain>
    </source>
</reference>
<accession>A0A9K3CNJ6</accession>
<name>A0A9K3CNJ6_9EUKA</name>
<feature type="compositionally biased region" description="Basic and acidic residues" evidence="1">
    <location>
        <begin position="33"/>
        <end position="44"/>
    </location>
</feature>
<dbReference type="AlphaFoldDB" id="A0A9K3CNJ6"/>
<keyword evidence="2" id="KW-0472">Membrane</keyword>
<protein>
    <recommendedName>
        <fullName evidence="5">Transmembrane protein</fullName>
    </recommendedName>
</protein>
<organism evidence="3 4">
    <name type="scientific">Kipferlia bialata</name>
    <dbReference type="NCBI Taxonomy" id="797122"/>
    <lineage>
        <taxon>Eukaryota</taxon>
        <taxon>Metamonada</taxon>
        <taxon>Carpediemonas-like organisms</taxon>
        <taxon>Kipferlia</taxon>
    </lineage>
</organism>
<feature type="compositionally biased region" description="Basic and acidic residues" evidence="1">
    <location>
        <begin position="230"/>
        <end position="245"/>
    </location>
</feature>
<sequence length="256" mass="28255">MNVGSDEAPTGLLDVNYPALITPVHVSPEMGDGPDRAPRREGEREISDDWMHRVLRGLYMWVAVGVLASLGLVYAALEDDASWFAALCLVCESVMGKGCFYSRVPGFQHSGCLISTSIVGTCFAFGSIVLGLISCAQDEEAEDAKYVLGWVSLGLACVVLVMLCGMIAYLRAAIQGPTLPMVYPTEDDVEKKEEKAHRRRLHAARRAREREAQEAEREARIARREKRRSMKMDKSASPDQTKAEEVPIAPFHQSQV</sequence>
<keyword evidence="2" id="KW-1133">Transmembrane helix</keyword>
<feature type="compositionally biased region" description="Basic and acidic residues" evidence="1">
    <location>
        <begin position="206"/>
        <end position="222"/>
    </location>
</feature>
<evidence type="ECO:0000313" key="3">
    <source>
        <dbReference type="EMBL" id="GIQ80364.1"/>
    </source>
</evidence>
<evidence type="ECO:0000256" key="2">
    <source>
        <dbReference type="SAM" id="Phobius"/>
    </source>
</evidence>
<evidence type="ECO:0000256" key="1">
    <source>
        <dbReference type="SAM" id="MobiDB-lite"/>
    </source>
</evidence>
<feature type="transmembrane region" description="Helical" evidence="2">
    <location>
        <begin position="58"/>
        <end position="77"/>
    </location>
</feature>
<dbReference type="EMBL" id="BDIP01000154">
    <property type="protein sequence ID" value="GIQ80364.1"/>
    <property type="molecule type" value="Genomic_DNA"/>
</dbReference>
<feature type="region of interest" description="Disordered" evidence="1">
    <location>
        <begin position="24"/>
        <end position="44"/>
    </location>
</feature>
<evidence type="ECO:0008006" key="5">
    <source>
        <dbReference type="Google" id="ProtNLM"/>
    </source>
</evidence>
<dbReference type="Proteomes" id="UP000265618">
    <property type="component" value="Unassembled WGS sequence"/>
</dbReference>
<feature type="transmembrane region" description="Helical" evidence="2">
    <location>
        <begin position="146"/>
        <end position="170"/>
    </location>
</feature>
<evidence type="ECO:0000313" key="4">
    <source>
        <dbReference type="Proteomes" id="UP000265618"/>
    </source>
</evidence>
<feature type="transmembrane region" description="Helical" evidence="2">
    <location>
        <begin position="112"/>
        <end position="134"/>
    </location>
</feature>
<comment type="caution">
    <text evidence="3">The sequence shown here is derived from an EMBL/GenBank/DDBJ whole genome shotgun (WGS) entry which is preliminary data.</text>
</comment>
<keyword evidence="2" id="KW-0812">Transmembrane</keyword>
<feature type="region of interest" description="Disordered" evidence="1">
    <location>
        <begin position="188"/>
        <end position="256"/>
    </location>
</feature>
<proteinExistence type="predicted"/>
<gene>
    <name evidence="3" type="ORF">KIPB_001151</name>
</gene>
<keyword evidence="4" id="KW-1185">Reference proteome</keyword>